<evidence type="ECO:0000259" key="5">
    <source>
        <dbReference type="Pfam" id="PF02782"/>
    </source>
</evidence>
<evidence type="ECO:0000256" key="2">
    <source>
        <dbReference type="ARBA" id="ARBA00022679"/>
    </source>
</evidence>
<dbReference type="EMBL" id="JAJEPX010000009">
    <property type="protein sequence ID" value="MCC2176417.1"/>
    <property type="molecule type" value="Genomic_DNA"/>
</dbReference>
<dbReference type="PIRSF" id="PIRSF000538">
    <property type="entry name" value="GlpK"/>
    <property type="match status" value="1"/>
</dbReference>
<keyword evidence="7" id="KW-1185">Reference proteome</keyword>
<protein>
    <recommendedName>
        <fullName evidence="8">Carbohydrate kinase FGGY N-terminal domain-containing protein</fullName>
    </recommendedName>
</protein>
<reference evidence="6 7" key="1">
    <citation type="submission" date="2021-10" db="EMBL/GenBank/DDBJ databases">
        <title>Anaerobic single-cell dispensing facilitates the cultivation of human gut bacteria.</title>
        <authorList>
            <person name="Afrizal A."/>
        </authorList>
    </citation>
    <scope>NUCLEOTIDE SEQUENCE [LARGE SCALE GENOMIC DNA]</scope>
    <source>
        <strain evidence="6 7">CLA-AA-H270</strain>
    </source>
</reference>
<proteinExistence type="inferred from homology"/>
<sequence length="432" mass="46039">MKTLGIDIGTTTISAAVLEDGQFLASETRANGAFIPSTLTCAREQDVEKITQIALSVIETLFERYPDIHSIGVTGQMHGILYVDADGNAVSPLYTWQDARGSLPHSKTESWVQYLTRETGCLAAVGFGLATHAHNLAAGLVPPAAVTCCTIGDYLAMRLCGLAAPRMDGSNAASIGFFDAEHCAFDQNALQKAGIDPNFVPQLAAEPVIGHFRNAAVCAAIGDNQASFLRSVRDKTAEMLVNVGTGSQFSVFTPHYLQADGLETRPMPGGGYLLAGASLCGGRAYALLEQFFRSTASMLGTETNSCYDAMARLLDENPRPDDVPAVCTLFEGTRADSSLTGSISGLTTHNFTPLHLIYGVMDGMADELHRMYTAYRQAGGTPKRLIGSGNGLRQNRYLQQRFESAFGCPLTLSDGREEAAAGAAQFAAEQQI</sequence>
<evidence type="ECO:0000259" key="4">
    <source>
        <dbReference type="Pfam" id="PF00370"/>
    </source>
</evidence>
<dbReference type="InterPro" id="IPR050406">
    <property type="entry name" value="FGGY_Carb_Kinase"/>
</dbReference>
<dbReference type="AlphaFoldDB" id="A0AAW4W0P3"/>
<dbReference type="InterPro" id="IPR043129">
    <property type="entry name" value="ATPase_NBD"/>
</dbReference>
<accession>A0AAW4W0P3</accession>
<dbReference type="Proteomes" id="UP001298753">
    <property type="component" value="Unassembled WGS sequence"/>
</dbReference>
<evidence type="ECO:0008006" key="8">
    <source>
        <dbReference type="Google" id="ProtNLM"/>
    </source>
</evidence>
<comment type="similarity">
    <text evidence="1">Belongs to the FGGY kinase family.</text>
</comment>
<name>A0AAW4W0P3_9FIRM</name>
<dbReference type="PANTHER" id="PTHR43095">
    <property type="entry name" value="SUGAR KINASE"/>
    <property type="match status" value="1"/>
</dbReference>
<keyword evidence="3" id="KW-0418">Kinase</keyword>
<dbReference type="InterPro" id="IPR018485">
    <property type="entry name" value="FGGY_C"/>
</dbReference>
<gene>
    <name evidence="6" type="ORF">LKD22_04615</name>
</gene>
<feature type="domain" description="Carbohydrate kinase FGGY N-terminal" evidence="4">
    <location>
        <begin position="4"/>
        <end position="214"/>
    </location>
</feature>
<dbReference type="PANTHER" id="PTHR43095:SF2">
    <property type="entry name" value="GLUCONOKINASE"/>
    <property type="match status" value="1"/>
</dbReference>
<dbReference type="CDD" id="cd07777">
    <property type="entry name" value="ASKHA_NBD_FGGY_SHK"/>
    <property type="match status" value="1"/>
</dbReference>
<dbReference type="Gene3D" id="3.30.420.40">
    <property type="match status" value="2"/>
</dbReference>
<dbReference type="Pfam" id="PF02782">
    <property type="entry name" value="FGGY_C"/>
    <property type="match status" value="1"/>
</dbReference>
<dbReference type="RefSeq" id="WP_227600370.1">
    <property type="nucleotide sequence ID" value="NZ_JAJEPX010000009.1"/>
</dbReference>
<dbReference type="Pfam" id="PF00370">
    <property type="entry name" value="FGGY_N"/>
    <property type="match status" value="1"/>
</dbReference>
<evidence type="ECO:0000313" key="6">
    <source>
        <dbReference type="EMBL" id="MCC2176417.1"/>
    </source>
</evidence>
<dbReference type="SUPFAM" id="SSF53067">
    <property type="entry name" value="Actin-like ATPase domain"/>
    <property type="match status" value="2"/>
</dbReference>
<evidence type="ECO:0000256" key="1">
    <source>
        <dbReference type="ARBA" id="ARBA00009156"/>
    </source>
</evidence>
<dbReference type="InterPro" id="IPR018484">
    <property type="entry name" value="FGGY_N"/>
</dbReference>
<dbReference type="InterPro" id="IPR000577">
    <property type="entry name" value="Carb_kinase_FGGY"/>
</dbReference>
<keyword evidence="2" id="KW-0808">Transferase</keyword>
<evidence type="ECO:0000256" key="3">
    <source>
        <dbReference type="ARBA" id="ARBA00022777"/>
    </source>
</evidence>
<feature type="domain" description="Carbohydrate kinase FGGY C-terminal" evidence="5">
    <location>
        <begin position="240"/>
        <end position="428"/>
    </location>
</feature>
<comment type="caution">
    <text evidence="6">The sequence shown here is derived from an EMBL/GenBank/DDBJ whole genome shotgun (WGS) entry which is preliminary data.</text>
</comment>
<dbReference type="GeneID" id="98660058"/>
<dbReference type="GO" id="GO:0005975">
    <property type="term" value="P:carbohydrate metabolic process"/>
    <property type="evidence" value="ECO:0007669"/>
    <property type="project" value="InterPro"/>
</dbReference>
<dbReference type="GO" id="GO:0016301">
    <property type="term" value="F:kinase activity"/>
    <property type="evidence" value="ECO:0007669"/>
    <property type="project" value="UniProtKB-KW"/>
</dbReference>
<organism evidence="6 7">
    <name type="scientific">Agathobaculum butyriciproducens</name>
    <dbReference type="NCBI Taxonomy" id="1628085"/>
    <lineage>
        <taxon>Bacteria</taxon>
        <taxon>Bacillati</taxon>
        <taxon>Bacillota</taxon>
        <taxon>Clostridia</taxon>
        <taxon>Eubacteriales</taxon>
        <taxon>Butyricicoccaceae</taxon>
        <taxon>Agathobaculum</taxon>
    </lineage>
</organism>
<evidence type="ECO:0000313" key="7">
    <source>
        <dbReference type="Proteomes" id="UP001298753"/>
    </source>
</evidence>